<dbReference type="EMBL" id="JAAVLX010000003">
    <property type="protein sequence ID" value="NOJ39530.1"/>
    <property type="molecule type" value="Genomic_DNA"/>
</dbReference>
<name>A0A7Y4GPE6_9BRAD</name>
<dbReference type="Proteomes" id="UP000544122">
    <property type="component" value="Unassembled WGS sequence"/>
</dbReference>
<dbReference type="Pfam" id="PF01902">
    <property type="entry name" value="Diphthami_syn_2"/>
    <property type="match status" value="1"/>
</dbReference>
<keyword evidence="3" id="KW-1185">Reference proteome</keyword>
<feature type="domain" description="Diphthamide synthase" evidence="1">
    <location>
        <begin position="5"/>
        <end position="219"/>
    </location>
</feature>
<dbReference type="AlphaFoldDB" id="A0A7Y4GPE6"/>
<dbReference type="InterPro" id="IPR002761">
    <property type="entry name" value="Diphthami_syn_dom"/>
</dbReference>
<dbReference type="SUPFAM" id="SSF52402">
    <property type="entry name" value="Adenine nucleotide alpha hydrolases-like"/>
    <property type="match status" value="1"/>
</dbReference>
<dbReference type="Gene3D" id="3.40.50.620">
    <property type="entry name" value="HUPs"/>
    <property type="match status" value="1"/>
</dbReference>
<dbReference type="GO" id="GO:0016787">
    <property type="term" value="F:hydrolase activity"/>
    <property type="evidence" value="ECO:0007669"/>
    <property type="project" value="UniProtKB-KW"/>
</dbReference>
<dbReference type="RefSeq" id="WP_171578816.1">
    <property type="nucleotide sequence ID" value="NZ_JAAVLX010000003.1"/>
</dbReference>
<evidence type="ECO:0000259" key="1">
    <source>
        <dbReference type="Pfam" id="PF01902"/>
    </source>
</evidence>
<sequence>MARPKALISWSSGKDSAFALHEVVRAGEFEVIGALTTVTETFGRVSIHGVRQEILQAQCEAAGLPQRIVPIPYPCPNEVYEARMGEAVAQAVADGITHMIFGDLFLADIRAYREQKLAGTGITPLFPLWERPTPELARAMIASGLEAHLATVDLQKLSAEFAGRRFDATLLADLPEGVDPCGENGEFHTCVVAGPMFSGRVAVATGECVERDGYAYCDLMMDEESSVVPAKRSASRDP</sequence>
<dbReference type="InterPro" id="IPR014729">
    <property type="entry name" value="Rossmann-like_a/b/a_fold"/>
</dbReference>
<reference evidence="2 3" key="1">
    <citation type="submission" date="2020-03" db="EMBL/GenBank/DDBJ databases">
        <title>Bradyrhizobium diversity isolated from nodules of Indigofera sp.</title>
        <authorList>
            <person name="Klepa M."/>
            <person name="Helene L."/>
            <person name="Hungria M."/>
        </authorList>
    </citation>
    <scope>NUCLEOTIDE SEQUENCE [LARGE SCALE GENOMIC DNA]</scope>
    <source>
        <strain evidence="2 3">WSM 1791</strain>
    </source>
</reference>
<comment type="caution">
    <text evidence="2">The sequence shown here is derived from an EMBL/GenBank/DDBJ whole genome shotgun (WGS) entry which is preliminary data.</text>
</comment>
<organism evidence="2 3">
    <name type="scientific">Bradyrhizobium australiense</name>
    <dbReference type="NCBI Taxonomy" id="2721161"/>
    <lineage>
        <taxon>Bacteria</taxon>
        <taxon>Pseudomonadati</taxon>
        <taxon>Pseudomonadota</taxon>
        <taxon>Alphaproteobacteria</taxon>
        <taxon>Hyphomicrobiales</taxon>
        <taxon>Nitrobacteraceae</taxon>
        <taxon>Bradyrhizobium</taxon>
    </lineage>
</organism>
<evidence type="ECO:0000313" key="3">
    <source>
        <dbReference type="Proteomes" id="UP000544122"/>
    </source>
</evidence>
<evidence type="ECO:0000313" key="2">
    <source>
        <dbReference type="EMBL" id="NOJ39530.1"/>
    </source>
</evidence>
<gene>
    <name evidence="2" type="ORF">HCN58_07925</name>
</gene>
<dbReference type="Gene3D" id="3.90.1490.10">
    <property type="entry name" value="putative n-type atp pyrophosphatase, domain 2"/>
    <property type="match status" value="1"/>
</dbReference>
<accession>A0A7Y4GPE6</accession>
<protein>
    <submittedName>
        <fullName evidence="2">Adenine nucleotide alpha hydrolase</fullName>
    </submittedName>
</protein>
<keyword evidence="2" id="KW-0378">Hydrolase</keyword>
<proteinExistence type="predicted"/>